<evidence type="ECO:0000256" key="1">
    <source>
        <dbReference type="SAM" id="MobiDB-lite"/>
    </source>
</evidence>
<dbReference type="EMBL" id="KI397373">
    <property type="protein sequence ID" value="ERM95812.1"/>
    <property type="molecule type" value="Genomic_DNA"/>
</dbReference>
<accession>W1NJ58</accession>
<dbReference type="Proteomes" id="UP000017836">
    <property type="component" value="Unassembled WGS sequence"/>
</dbReference>
<dbReference type="Gramene" id="ERM95812">
    <property type="protein sequence ID" value="ERM95812"/>
    <property type="gene ID" value="AMTR_s00060p00039950"/>
</dbReference>
<feature type="compositionally biased region" description="Low complexity" evidence="1">
    <location>
        <begin position="109"/>
        <end position="125"/>
    </location>
</feature>
<protein>
    <submittedName>
        <fullName evidence="2">Uncharacterized protein</fullName>
    </submittedName>
</protein>
<dbReference type="AlphaFoldDB" id="W1NJ58"/>
<evidence type="ECO:0000313" key="2">
    <source>
        <dbReference type="EMBL" id="ERM95812.1"/>
    </source>
</evidence>
<feature type="region of interest" description="Disordered" evidence="1">
    <location>
        <begin position="95"/>
        <end position="125"/>
    </location>
</feature>
<dbReference type="HOGENOM" id="CLU_1998361_0_0_1"/>
<proteinExistence type="predicted"/>
<organism evidence="2 3">
    <name type="scientific">Amborella trichopoda</name>
    <dbReference type="NCBI Taxonomy" id="13333"/>
    <lineage>
        <taxon>Eukaryota</taxon>
        <taxon>Viridiplantae</taxon>
        <taxon>Streptophyta</taxon>
        <taxon>Embryophyta</taxon>
        <taxon>Tracheophyta</taxon>
        <taxon>Spermatophyta</taxon>
        <taxon>Magnoliopsida</taxon>
        <taxon>Amborellales</taxon>
        <taxon>Amborellaceae</taxon>
        <taxon>Amborella</taxon>
    </lineage>
</organism>
<evidence type="ECO:0000313" key="3">
    <source>
        <dbReference type="Proteomes" id="UP000017836"/>
    </source>
</evidence>
<sequence>MFLCTPTRSLLPYLTTTPSHFQPPFILASSPSRLALFHRTLTCSPSEYHPPMLASSSEIVFHYLSPQPSGPYPLCSIRLHPVLVDPLSPSSPILEPLASPNTPILEPLASPNTPVSVPSNPSAPE</sequence>
<feature type="non-terminal residue" evidence="2">
    <location>
        <position position="125"/>
    </location>
</feature>
<keyword evidence="3" id="KW-1185">Reference proteome</keyword>
<reference evidence="3" key="1">
    <citation type="journal article" date="2013" name="Science">
        <title>The Amborella genome and the evolution of flowering plants.</title>
        <authorList>
            <consortium name="Amborella Genome Project"/>
        </authorList>
    </citation>
    <scope>NUCLEOTIDE SEQUENCE [LARGE SCALE GENOMIC DNA]</scope>
</reference>
<gene>
    <name evidence="2" type="ORF">AMTR_s00060p00039950</name>
</gene>
<name>W1NJ58_AMBTC</name>